<dbReference type="EMBL" id="AOMD01000029">
    <property type="protein sequence ID" value="EMA43584.1"/>
    <property type="molecule type" value="Genomic_DNA"/>
</dbReference>
<protein>
    <recommendedName>
        <fullName evidence="4">SigmaK-factor processing regulatory BofA</fullName>
    </recommendedName>
</protein>
<gene>
    <name evidence="2" type="ORF">C449_13532</name>
</gene>
<name>M0MFY0_9EURY</name>
<accession>M0MFY0</accession>
<evidence type="ECO:0000313" key="3">
    <source>
        <dbReference type="Proteomes" id="UP000011669"/>
    </source>
</evidence>
<dbReference type="RefSeq" id="WP_006078565.1">
    <property type="nucleotide sequence ID" value="NZ_AOMD01000029.1"/>
</dbReference>
<reference evidence="2 3" key="1">
    <citation type="journal article" date="2014" name="PLoS Genet.">
        <title>Phylogenetically driven sequencing of extremely halophilic archaea reveals strategies for static and dynamic osmo-response.</title>
        <authorList>
            <person name="Becker E.A."/>
            <person name="Seitzer P.M."/>
            <person name="Tritt A."/>
            <person name="Larsen D."/>
            <person name="Krusor M."/>
            <person name="Yao A.I."/>
            <person name="Wu D."/>
            <person name="Madern D."/>
            <person name="Eisen J.A."/>
            <person name="Darling A.E."/>
            <person name="Facciotti M.T."/>
        </authorList>
    </citation>
    <scope>NUCLEOTIDE SEQUENCE [LARGE SCALE GENOMIC DNA]</scope>
    <source>
        <strain evidence="2 3">DSM 5350</strain>
    </source>
</reference>
<sequence>MVDGFTLGVLAIAVVALVFARQILGSLKMLAANAVGGVLTIMVASWFGFGVALTPTTLLITALAGVPGAILVLLLAYGGVAFVPPGAGEAGSILVDQAAQNLDRLLSAFGEVVDFVDESSSSNGTAVPTTEGPSPG</sequence>
<dbReference type="STRING" id="1227455.C449_13532"/>
<evidence type="ECO:0008006" key="4">
    <source>
        <dbReference type="Google" id="ProtNLM"/>
    </source>
</evidence>
<evidence type="ECO:0000313" key="2">
    <source>
        <dbReference type="EMBL" id="EMA43584.1"/>
    </source>
</evidence>
<organism evidence="2 3">
    <name type="scientific">Halococcus saccharolyticus DSM 5350</name>
    <dbReference type="NCBI Taxonomy" id="1227455"/>
    <lineage>
        <taxon>Archaea</taxon>
        <taxon>Methanobacteriati</taxon>
        <taxon>Methanobacteriota</taxon>
        <taxon>Stenosarchaea group</taxon>
        <taxon>Halobacteria</taxon>
        <taxon>Halobacteriales</taxon>
        <taxon>Halococcaceae</taxon>
        <taxon>Halococcus</taxon>
    </lineage>
</organism>
<dbReference type="OrthoDB" id="386034at2157"/>
<feature type="transmembrane region" description="Helical" evidence="1">
    <location>
        <begin position="58"/>
        <end position="77"/>
    </location>
</feature>
<proteinExistence type="predicted"/>
<dbReference type="InterPro" id="IPR010001">
    <property type="entry name" value="BofA"/>
</dbReference>
<keyword evidence="1" id="KW-0812">Transmembrane</keyword>
<comment type="caution">
    <text evidence="2">The sequence shown here is derived from an EMBL/GenBank/DDBJ whole genome shotgun (WGS) entry which is preliminary data.</text>
</comment>
<dbReference type="Pfam" id="PF07441">
    <property type="entry name" value="BofA"/>
    <property type="match status" value="1"/>
</dbReference>
<keyword evidence="1" id="KW-0472">Membrane</keyword>
<keyword evidence="1" id="KW-1133">Transmembrane helix</keyword>
<dbReference type="InParanoid" id="M0MFY0"/>
<dbReference type="PATRIC" id="fig|1227455.4.peg.2761"/>
<evidence type="ECO:0000256" key="1">
    <source>
        <dbReference type="SAM" id="Phobius"/>
    </source>
</evidence>
<feature type="transmembrane region" description="Helical" evidence="1">
    <location>
        <begin position="30"/>
        <end position="51"/>
    </location>
</feature>
<dbReference type="AlphaFoldDB" id="M0MFY0"/>
<keyword evidence="3" id="KW-1185">Reference proteome</keyword>
<dbReference type="Proteomes" id="UP000011669">
    <property type="component" value="Unassembled WGS sequence"/>
</dbReference>